<name>A0ABR1TYU2_9PEZI</name>
<protein>
    <recommendedName>
        <fullName evidence="2">BZIP domain-containing protein</fullName>
    </recommendedName>
</protein>
<dbReference type="PROSITE" id="PS00036">
    <property type="entry name" value="BZIP_BASIC"/>
    <property type="match status" value="1"/>
</dbReference>
<proteinExistence type="predicted"/>
<dbReference type="PROSITE" id="PS50217">
    <property type="entry name" value="BZIP"/>
    <property type="match status" value="1"/>
</dbReference>
<dbReference type="EMBL" id="JAQQWK010000002">
    <property type="protein sequence ID" value="KAK8051826.1"/>
    <property type="molecule type" value="Genomic_DNA"/>
</dbReference>
<gene>
    <name evidence="3" type="ORF">PG993_003211</name>
</gene>
<feature type="compositionally biased region" description="Polar residues" evidence="1">
    <location>
        <begin position="1"/>
        <end position="24"/>
    </location>
</feature>
<dbReference type="Gene3D" id="1.20.5.170">
    <property type="match status" value="1"/>
</dbReference>
<evidence type="ECO:0000313" key="4">
    <source>
        <dbReference type="Proteomes" id="UP001444661"/>
    </source>
</evidence>
<evidence type="ECO:0000259" key="2">
    <source>
        <dbReference type="PROSITE" id="PS50217"/>
    </source>
</evidence>
<feature type="compositionally biased region" description="Low complexity" evidence="1">
    <location>
        <begin position="25"/>
        <end position="53"/>
    </location>
</feature>
<reference evidence="3 4" key="1">
    <citation type="submission" date="2023-01" db="EMBL/GenBank/DDBJ databases">
        <title>Analysis of 21 Apiospora genomes using comparative genomics revels a genus with tremendous synthesis potential of carbohydrate active enzymes and secondary metabolites.</title>
        <authorList>
            <person name="Sorensen T."/>
        </authorList>
    </citation>
    <scope>NUCLEOTIDE SEQUENCE [LARGE SCALE GENOMIC DNA]</scope>
    <source>
        <strain evidence="3 4">CBS 33761</strain>
    </source>
</reference>
<feature type="domain" description="BZIP" evidence="2">
    <location>
        <begin position="91"/>
        <end position="136"/>
    </location>
</feature>
<feature type="compositionally biased region" description="Basic and acidic residues" evidence="1">
    <location>
        <begin position="88"/>
        <end position="112"/>
    </location>
</feature>
<dbReference type="Proteomes" id="UP001444661">
    <property type="component" value="Unassembled WGS sequence"/>
</dbReference>
<dbReference type="InterPro" id="IPR004827">
    <property type="entry name" value="bZIP"/>
</dbReference>
<dbReference type="SUPFAM" id="SSF57959">
    <property type="entry name" value="Leucine zipper domain"/>
    <property type="match status" value="1"/>
</dbReference>
<sequence>MSCTNGAQNNSMPVNNSSLQPYTAQSQQQQIVAQYQTPHQAQGQQQEHGQDQPASSRRKLPSIGRGLLPLSDGLSVQEYERRRQHNSRQAEENKKEQRERNNEAARRSRQRRADLIENQAAQIQRLKEENGALVRERDYWKGVVERMQGGMVSVGHNQQYQQSDQPLSQQHSTTSQYLAHPVSMTPSTSIASAALGHMSASPTARQQMQTFRYPNTAQSQMMTQFPASAPAQPRAQASAMVATSHNNAQNSNSGTKTRASAASGHAENGFAGFPPHQTAVGTAEAAMASGAVGGLDDADFFRQLEDYDADLQNEESGDPLANFDFSID</sequence>
<keyword evidence="4" id="KW-1185">Reference proteome</keyword>
<organism evidence="3 4">
    <name type="scientific">Apiospora rasikravindrae</name>
    <dbReference type="NCBI Taxonomy" id="990691"/>
    <lineage>
        <taxon>Eukaryota</taxon>
        <taxon>Fungi</taxon>
        <taxon>Dikarya</taxon>
        <taxon>Ascomycota</taxon>
        <taxon>Pezizomycotina</taxon>
        <taxon>Sordariomycetes</taxon>
        <taxon>Xylariomycetidae</taxon>
        <taxon>Amphisphaeriales</taxon>
        <taxon>Apiosporaceae</taxon>
        <taxon>Apiospora</taxon>
    </lineage>
</organism>
<dbReference type="InterPro" id="IPR046347">
    <property type="entry name" value="bZIP_sf"/>
</dbReference>
<comment type="caution">
    <text evidence="3">The sequence shown here is derived from an EMBL/GenBank/DDBJ whole genome shotgun (WGS) entry which is preliminary data.</text>
</comment>
<evidence type="ECO:0000313" key="3">
    <source>
        <dbReference type="EMBL" id="KAK8051826.1"/>
    </source>
</evidence>
<evidence type="ECO:0000256" key="1">
    <source>
        <dbReference type="SAM" id="MobiDB-lite"/>
    </source>
</evidence>
<accession>A0ABR1TYU2</accession>
<dbReference type="SMART" id="SM00338">
    <property type="entry name" value="BRLZ"/>
    <property type="match status" value="1"/>
</dbReference>
<feature type="region of interest" description="Disordered" evidence="1">
    <location>
        <begin position="1"/>
        <end position="112"/>
    </location>
</feature>